<feature type="compositionally biased region" description="Basic residues" evidence="1">
    <location>
        <begin position="612"/>
        <end position="649"/>
    </location>
</feature>
<organism evidence="2 3">
    <name type="scientific">Fusarium poae</name>
    <dbReference type="NCBI Taxonomy" id="36050"/>
    <lineage>
        <taxon>Eukaryota</taxon>
        <taxon>Fungi</taxon>
        <taxon>Dikarya</taxon>
        <taxon>Ascomycota</taxon>
        <taxon>Pezizomycotina</taxon>
        <taxon>Sordariomycetes</taxon>
        <taxon>Hypocreomycetidae</taxon>
        <taxon>Hypocreales</taxon>
        <taxon>Nectriaceae</taxon>
        <taxon>Fusarium</taxon>
    </lineage>
</organism>
<feature type="compositionally biased region" description="Polar residues" evidence="1">
    <location>
        <begin position="600"/>
        <end position="611"/>
    </location>
</feature>
<accession>A0A1B8AI95</accession>
<dbReference type="Pfam" id="PF12520">
    <property type="entry name" value="DUF3723"/>
    <property type="match status" value="1"/>
</dbReference>
<name>A0A1B8AI95_FUSPO</name>
<protein>
    <submittedName>
        <fullName evidence="2">Uncharacterized protein</fullName>
    </submittedName>
</protein>
<proteinExistence type="predicted"/>
<reference evidence="2 3" key="1">
    <citation type="submission" date="2016-06" db="EMBL/GenBank/DDBJ databases">
        <title>Living apart together: crosstalk between the core and supernumerary genomes in a fungal plant pathogen.</title>
        <authorList>
            <person name="Vanheule A."/>
            <person name="Audenaert K."/>
            <person name="Warris S."/>
            <person name="Van De Geest H."/>
            <person name="Schijlen E."/>
            <person name="Hofte M."/>
            <person name="De Saeger S."/>
            <person name="Haesaert G."/>
            <person name="Waalwijk C."/>
            <person name="Van Der Lee T."/>
        </authorList>
    </citation>
    <scope>NUCLEOTIDE SEQUENCE [LARGE SCALE GENOMIC DNA]</scope>
    <source>
        <strain evidence="2 3">2516</strain>
    </source>
</reference>
<dbReference type="OMA" id="NKFFEGF"/>
<gene>
    <name evidence="2" type="ORF">FPOA_06659</name>
</gene>
<dbReference type="AlphaFoldDB" id="A0A1B8AI95"/>
<keyword evidence="3" id="KW-1185">Reference proteome</keyword>
<feature type="region of interest" description="Disordered" evidence="1">
    <location>
        <begin position="558"/>
        <end position="649"/>
    </location>
</feature>
<sequence>MFNLQAQYDRLALLTDEVIEEKNARFRGIVKVPIDDLVFAPDFVPCDYNISPAKVSRLKRIFRTEGCNRSEPSNFMLGTINQNVLLEALQLSQLTLDDLQDSERPRMLYLPRFQYIRCANGRSRAAAVLDTPRLGTWWTVELYADLSPKTFDIIAENYVNEGAFSHGYICERILHHRIKSPSEEKRWWARLTKSLGCILKSLLKHPTIAPPLFELIQNIPGMRDGFEIGTWHKIIGGKCDEEVIRYMEFTLESWLKLMGSKEALHYVDTEDVRAFQLRVPGVSQVDYRYLAGLIESGVAFKRLSNTAERSQLLHRMKDIKYLLPSIYTLQKDFKYLRLCTDTMKRLLCGKNKIPFTVQVLAYDAFSRKAPIGPNEVFFERLKRLYICIMRDLVELTGEWPLLEDGEESPEVCFRHPENWHRLAQEARRLGFESDEIRRLAAENPDDQVALKALHDARPSSLYEYNQSELQDILNRIVNEFNRARVRVSEEDQSTFTTIGAGEPITRRCGRQYSGAYCRDRWSFDLVGFSRPVSNSRDITSLFVRKSVFHAFWRLDEDQDGDEPMLQPTDSSSPSPRDDSFDSTEAPSDPDTYDEPMMEINSESRQTNMRQSSRQKARRRPLITNRGRTRAKQPPRNQKMHRMKSRRAVKKLRRQLATQGLPNQQQSAIQPQTTAGQPLVVQDRLQLDRRGTDTSRQLSEGSINVSSSVMDLIVPFGQDAEMQILQYDRSGWRARSCRRGSISRMIDDVKSQLGEVDFYHREGRAIAEHEISQYQVVCIVPRNNAISDADFPAEEL</sequence>
<dbReference type="InterPro" id="IPR022198">
    <property type="entry name" value="DUF3723"/>
</dbReference>
<dbReference type="Proteomes" id="UP000091967">
    <property type="component" value="Unassembled WGS sequence"/>
</dbReference>
<dbReference type="STRING" id="36050.A0A1B8AI95"/>
<evidence type="ECO:0000313" key="2">
    <source>
        <dbReference type="EMBL" id="OBS20279.1"/>
    </source>
</evidence>
<evidence type="ECO:0000313" key="3">
    <source>
        <dbReference type="Proteomes" id="UP000091967"/>
    </source>
</evidence>
<evidence type="ECO:0000256" key="1">
    <source>
        <dbReference type="SAM" id="MobiDB-lite"/>
    </source>
</evidence>
<comment type="caution">
    <text evidence="2">The sequence shown here is derived from an EMBL/GenBank/DDBJ whole genome shotgun (WGS) entry which is preliminary data.</text>
</comment>
<dbReference type="EMBL" id="LYXU01000003">
    <property type="protein sequence ID" value="OBS20279.1"/>
    <property type="molecule type" value="Genomic_DNA"/>
</dbReference>